<keyword evidence="2" id="KW-1277">Toxin-antitoxin system</keyword>
<dbReference type="RefSeq" id="WP_101749984.1">
    <property type="nucleotide sequence ID" value="NZ_CP118046.1"/>
</dbReference>
<dbReference type="Gene3D" id="2.30.30.110">
    <property type="match status" value="1"/>
</dbReference>
<dbReference type="SUPFAM" id="SSF50118">
    <property type="entry name" value="Cell growth inhibitor/plasmid maintenance toxic component"/>
    <property type="match status" value="1"/>
</dbReference>
<proteinExistence type="inferred from homology"/>
<protein>
    <recommendedName>
        <fullName evidence="5">Type II toxin-antitoxin system PemK/MazF family toxin</fullName>
    </recommendedName>
</protein>
<dbReference type="GO" id="GO:0003677">
    <property type="term" value="F:DNA binding"/>
    <property type="evidence" value="ECO:0007669"/>
    <property type="project" value="InterPro"/>
</dbReference>
<evidence type="ECO:0000256" key="2">
    <source>
        <dbReference type="ARBA" id="ARBA00022649"/>
    </source>
</evidence>
<dbReference type="InterPro" id="IPR011067">
    <property type="entry name" value="Plasmid_toxin/cell-grow_inhib"/>
</dbReference>
<dbReference type="EMBL" id="QRWZ01000020">
    <property type="protein sequence ID" value="RGT59195.1"/>
    <property type="molecule type" value="Genomic_DNA"/>
</dbReference>
<evidence type="ECO:0008006" key="5">
    <source>
        <dbReference type="Google" id="ProtNLM"/>
    </source>
</evidence>
<sequence length="112" mass="13232">MTDVEIYSVLVTRIEYSDKTGSKIRPAVVVKFGDEIIRTFRITSKYETKSDYIKSQYLEIIDWFKAGLKKPSWIDTVQLYDIEKNGFNIKVIGRLSDRDISRLKEYIRDKEL</sequence>
<gene>
    <name evidence="3" type="ORF">DWX18_10100</name>
</gene>
<evidence type="ECO:0000256" key="1">
    <source>
        <dbReference type="ARBA" id="ARBA00007521"/>
    </source>
</evidence>
<evidence type="ECO:0000313" key="3">
    <source>
        <dbReference type="EMBL" id="RGT59195.1"/>
    </source>
</evidence>
<evidence type="ECO:0000313" key="4">
    <source>
        <dbReference type="Proteomes" id="UP000284046"/>
    </source>
</evidence>
<comment type="similarity">
    <text evidence="1">Belongs to the PemK/MazF family.</text>
</comment>
<name>A0A412PKT4_STRAP</name>
<comment type="caution">
    <text evidence="3">The sequence shown here is derived from an EMBL/GenBank/DDBJ whole genome shotgun (WGS) entry which is preliminary data.</text>
</comment>
<dbReference type="AlphaFoldDB" id="A0A412PKT4"/>
<accession>A0A412PKT4</accession>
<dbReference type="Proteomes" id="UP000284046">
    <property type="component" value="Unassembled WGS sequence"/>
</dbReference>
<dbReference type="Pfam" id="PF02452">
    <property type="entry name" value="PemK_toxin"/>
    <property type="match status" value="1"/>
</dbReference>
<dbReference type="InterPro" id="IPR003477">
    <property type="entry name" value="PemK-like"/>
</dbReference>
<reference evidence="3 4" key="1">
    <citation type="submission" date="2018-08" db="EMBL/GenBank/DDBJ databases">
        <title>A genome reference for cultivated species of the human gut microbiota.</title>
        <authorList>
            <person name="Zou Y."/>
            <person name="Xue W."/>
            <person name="Luo G."/>
        </authorList>
    </citation>
    <scope>NUCLEOTIDE SEQUENCE [LARGE SCALE GENOMIC DNA]</scope>
    <source>
        <strain evidence="3 4">AF18-38</strain>
    </source>
</reference>
<organism evidence="3 4">
    <name type="scientific">Streptococcus anginosus</name>
    <dbReference type="NCBI Taxonomy" id="1328"/>
    <lineage>
        <taxon>Bacteria</taxon>
        <taxon>Bacillati</taxon>
        <taxon>Bacillota</taxon>
        <taxon>Bacilli</taxon>
        <taxon>Lactobacillales</taxon>
        <taxon>Streptococcaceae</taxon>
        <taxon>Streptococcus</taxon>
        <taxon>Streptococcus anginosus group</taxon>
    </lineage>
</organism>